<dbReference type="EMBL" id="UINC01026610">
    <property type="protein sequence ID" value="SVB04367.1"/>
    <property type="molecule type" value="Genomic_DNA"/>
</dbReference>
<dbReference type="Gene3D" id="2.60.120.200">
    <property type="match status" value="1"/>
</dbReference>
<evidence type="ECO:0000313" key="1">
    <source>
        <dbReference type="EMBL" id="SVB04367.1"/>
    </source>
</evidence>
<dbReference type="InterPro" id="IPR013320">
    <property type="entry name" value="ConA-like_dom_sf"/>
</dbReference>
<organism evidence="1">
    <name type="scientific">marine metagenome</name>
    <dbReference type="NCBI Taxonomy" id="408172"/>
    <lineage>
        <taxon>unclassified sequences</taxon>
        <taxon>metagenomes</taxon>
        <taxon>ecological metagenomes</taxon>
    </lineage>
</organism>
<dbReference type="AlphaFoldDB" id="A0A382ATT8"/>
<protein>
    <recommendedName>
        <fullName evidence="2">LamG-like jellyroll fold domain-containing protein</fullName>
    </recommendedName>
</protein>
<feature type="non-terminal residue" evidence="1">
    <location>
        <position position="246"/>
    </location>
</feature>
<accession>A0A382ATT8</accession>
<gene>
    <name evidence="1" type="ORF">METZ01_LOCUS157221</name>
</gene>
<proteinExistence type="predicted"/>
<evidence type="ECO:0008006" key="2">
    <source>
        <dbReference type="Google" id="ProtNLM"/>
    </source>
</evidence>
<name>A0A382ATT8_9ZZZZ</name>
<dbReference type="Pfam" id="PF13385">
    <property type="entry name" value="Laminin_G_3"/>
    <property type="match status" value="1"/>
</dbReference>
<dbReference type="SUPFAM" id="SSF49899">
    <property type="entry name" value="Concanavalin A-like lectins/glucanases"/>
    <property type="match status" value="1"/>
</dbReference>
<reference evidence="1" key="1">
    <citation type="submission" date="2018-05" db="EMBL/GenBank/DDBJ databases">
        <authorList>
            <person name="Lanie J.A."/>
            <person name="Ng W.-L."/>
            <person name="Kazmierczak K.M."/>
            <person name="Andrzejewski T.M."/>
            <person name="Davidsen T.M."/>
            <person name="Wayne K.J."/>
            <person name="Tettelin H."/>
            <person name="Glass J.I."/>
            <person name="Rusch D."/>
            <person name="Podicherti R."/>
            <person name="Tsui H.-C.T."/>
            <person name="Winkler M.E."/>
        </authorList>
    </citation>
    <scope>NUCLEOTIDE SEQUENCE</scope>
</reference>
<sequence>MNIVGYSDLLTVRPGQTIRFMVSSQAASYEAALVRLRHTDRNPAGPGFKTEPLESTFAGEYPGHEQAIQTGSYVEVPHNDTLTLSDGFTLEAWIYPTTPDSGIQGLITRFSRTQGYGLMIDEEGSLALWVGNGTEIEKIRVGVPLLARHWYFVTASYDARHREATVQHKLLSQWPIQDKEMTVRAKVKSPMRCSGPAPLLMASSAHDLDTPQTPGSYFNGKIDNPRIYAGAFPPPENPESSTPVAS</sequence>